<evidence type="ECO:0000256" key="2">
    <source>
        <dbReference type="ARBA" id="ARBA00022448"/>
    </source>
</evidence>
<feature type="domain" description="Major facilitator superfamily (MFS) profile" evidence="8">
    <location>
        <begin position="24"/>
        <end position="476"/>
    </location>
</feature>
<accession>A0A4Z0KJ59</accession>
<evidence type="ECO:0000259" key="8">
    <source>
        <dbReference type="PROSITE" id="PS50850"/>
    </source>
</evidence>
<reference evidence="9 10" key="1">
    <citation type="submission" date="2018-10" db="EMBL/GenBank/DDBJ databases">
        <title>Brevibacterium genomes from Austrain hard cheese rinds.</title>
        <authorList>
            <person name="Anast J.M."/>
            <person name="Dzieciol M."/>
            <person name="Schultz D.L."/>
            <person name="Mann E."/>
            <person name="Wagner M."/>
            <person name="Schmitz-Esser S."/>
        </authorList>
    </citation>
    <scope>NUCLEOTIDE SEQUENCE [LARGE SCALE GENOMIC DNA]</scope>
    <source>
        <strain evidence="9 10">L261</strain>
    </source>
</reference>
<dbReference type="CDD" id="cd17321">
    <property type="entry name" value="MFS_MMR_MDR_like"/>
    <property type="match status" value="1"/>
</dbReference>
<feature type="transmembrane region" description="Helical" evidence="7">
    <location>
        <begin position="91"/>
        <end position="114"/>
    </location>
</feature>
<feature type="transmembrane region" description="Helical" evidence="7">
    <location>
        <begin position="178"/>
        <end position="199"/>
    </location>
</feature>
<dbReference type="InterPro" id="IPR011701">
    <property type="entry name" value="MFS"/>
</dbReference>
<feature type="transmembrane region" description="Helical" evidence="7">
    <location>
        <begin position="120"/>
        <end position="142"/>
    </location>
</feature>
<dbReference type="AlphaFoldDB" id="A0A4Z0KJ59"/>
<dbReference type="PROSITE" id="PS50850">
    <property type="entry name" value="MFS"/>
    <property type="match status" value="1"/>
</dbReference>
<keyword evidence="2" id="KW-0813">Transport</keyword>
<dbReference type="InterPro" id="IPR020846">
    <property type="entry name" value="MFS_dom"/>
</dbReference>
<feature type="transmembrane region" description="Helical" evidence="7">
    <location>
        <begin position="345"/>
        <end position="363"/>
    </location>
</feature>
<dbReference type="Proteomes" id="UP000297736">
    <property type="component" value="Unassembled WGS sequence"/>
</dbReference>
<dbReference type="Gene3D" id="1.20.1250.20">
    <property type="entry name" value="MFS general substrate transporter like domains"/>
    <property type="match status" value="1"/>
</dbReference>
<feature type="transmembrane region" description="Helical" evidence="7">
    <location>
        <begin position="23"/>
        <end position="47"/>
    </location>
</feature>
<name>A0A4Z0KJ59_BREAU</name>
<feature type="transmembrane region" description="Helical" evidence="7">
    <location>
        <begin position="149"/>
        <end position="172"/>
    </location>
</feature>
<evidence type="ECO:0000256" key="3">
    <source>
        <dbReference type="ARBA" id="ARBA00022475"/>
    </source>
</evidence>
<dbReference type="PANTHER" id="PTHR42718:SF46">
    <property type="entry name" value="BLR6921 PROTEIN"/>
    <property type="match status" value="1"/>
</dbReference>
<feature type="transmembrane region" description="Helical" evidence="7">
    <location>
        <begin position="315"/>
        <end position="333"/>
    </location>
</feature>
<evidence type="ECO:0000313" key="9">
    <source>
        <dbReference type="EMBL" id="TGD38878.1"/>
    </source>
</evidence>
<feature type="transmembrane region" description="Helical" evidence="7">
    <location>
        <begin position="280"/>
        <end position="303"/>
    </location>
</feature>
<feature type="transmembrane region" description="Helical" evidence="7">
    <location>
        <begin position="241"/>
        <end position="259"/>
    </location>
</feature>
<feature type="transmembrane region" description="Helical" evidence="7">
    <location>
        <begin position="453"/>
        <end position="475"/>
    </location>
</feature>
<gene>
    <name evidence="9" type="ORF">EB834_10055</name>
</gene>
<dbReference type="PANTHER" id="PTHR42718">
    <property type="entry name" value="MAJOR FACILITATOR SUPERFAMILY MULTIDRUG TRANSPORTER MFSC"/>
    <property type="match status" value="1"/>
</dbReference>
<keyword evidence="5 7" id="KW-1133">Transmembrane helix</keyword>
<dbReference type="Pfam" id="PF07690">
    <property type="entry name" value="MFS_1"/>
    <property type="match status" value="1"/>
</dbReference>
<feature type="transmembrane region" description="Helical" evidence="7">
    <location>
        <begin position="369"/>
        <end position="395"/>
    </location>
</feature>
<feature type="transmembrane region" description="Helical" evidence="7">
    <location>
        <begin position="416"/>
        <end position="433"/>
    </location>
</feature>
<evidence type="ECO:0000256" key="1">
    <source>
        <dbReference type="ARBA" id="ARBA00004651"/>
    </source>
</evidence>
<dbReference type="Gene3D" id="1.20.1720.10">
    <property type="entry name" value="Multidrug resistance protein D"/>
    <property type="match status" value="1"/>
</dbReference>
<keyword evidence="4 7" id="KW-0812">Transmembrane</keyword>
<dbReference type="InterPro" id="IPR036259">
    <property type="entry name" value="MFS_trans_sf"/>
</dbReference>
<evidence type="ECO:0000256" key="7">
    <source>
        <dbReference type="SAM" id="Phobius"/>
    </source>
</evidence>
<evidence type="ECO:0000256" key="6">
    <source>
        <dbReference type="ARBA" id="ARBA00023136"/>
    </source>
</evidence>
<dbReference type="RefSeq" id="WP_135447385.1">
    <property type="nucleotide sequence ID" value="NZ_JABUXX010000012.1"/>
</dbReference>
<feature type="transmembrane region" description="Helical" evidence="7">
    <location>
        <begin position="59"/>
        <end position="79"/>
    </location>
</feature>
<dbReference type="EMBL" id="RHFF01000008">
    <property type="protein sequence ID" value="TGD38878.1"/>
    <property type="molecule type" value="Genomic_DNA"/>
</dbReference>
<dbReference type="GO" id="GO:0005886">
    <property type="term" value="C:plasma membrane"/>
    <property type="evidence" value="ECO:0007669"/>
    <property type="project" value="UniProtKB-SubCell"/>
</dbReference>
<keyword evidence="3" id="KW-1003">Cell membrane</keyword>
<dbReference type="GO" id="GO:0022857">
    <property type="term" value="F:transmembrane transporter activity"/>
    <property type="evidence" value="ECO:0007669"/>
    <property type="project" value="InterPro"/>
</dbReference>
<evidence type="ECO:0000313" key="10">
    <source>
        <dbReference type="Proteomes" id="UP000297736"/>
    </source>
</evidence>
<dbReference type="SUPFAM" id="SSF103473">
    <property type="entry name" value="MFS general substrate transporter"/>
    <property type="match status" value="1"/>
</dbReference>
<evidence type="ECO:0000256" key="5">
    <source>
        <dbReference type="ARBA" id="ARBA00022989"/>
    </source>
</evidence>
<protein>
    <submittedName>
        <fullName evidence="9">MFS transporter</fullName>
    </submittedName>
</protein>
<organism evidence="9 10">
    <name type="scientific">Brevibacterium aurantiacum</name>
    <dbReference type="NCBI Taxonomy" id="273384"/>
    <lineage>
        <taxon>Bacteria</taxon>
        <taxon>Bacillati</taxon>
        <taxon>Actinomycetota</taxon>
        <taxon>Actinomycetes</taxon>
        <taxon>Micrococcales</taxon>
        <taxon>Brevibacteriaceae</taxon>
        <taxon>Brevibacterium</taxon>
    </lineage>
</organism>
<comment type="caution">
    <text evidence="9">The sequence shown here is derived from an EMBL/GenBank/DDBJ whole genome shotgun (WGS) entry which is preliminary data.</text>
</comment>
<proteinExistence type="predicted"/>
<feature type="transmembrane region" description="Helical" evidence="7">
    <location>
        <begin position="211"/>
        <end position="229"/>
    </location>
</feature>
<keyword evidence="6 7" id="KW-0472">Membrane</keyword>
<comment type="subcellular location">
    <subcellularLocation>
        <location evidence="1">Cell membrane</location>
        <topology evidence="1">Multi-pass membrane protein</topology>
    </subcellularLocation>
</comment>
<evidence type="ECO:0000256" key="4">
    <source>
        <dbReference type="ARBA" id="ARBA00022692"/>
    </source>
</evidence>
<sequence length="489" mass="49730">MSAVTGTLPTESESSRPANKRRWWALGLLTGANLQAFSAVTIMNVALPQTQTQLGMTAGSAQAVVTVYSLTFGTLILVGGRIADALGLRRCLIGGLVAFALFSLLGGLAAQPAILLVSRALQGGSAAFIAATAIPLMSVLFPVGRGRNIAFGTLGIVMGIGTAGSFVFGGVMADLLTWRWSLLINVPLALLTTAGIFMMIPKDKSKSNVRFDLLGAVLVSVSLGMLVFALDRASILGWQHLGTQALLAGGVVGIALFVVSLRFAEQQLIPTHLVHNGVRAAGYVAAFFAGIAMFAGMFVLTSFMQSAWDVSSVRMGLAFLPFAAGAVIVTATLPRIRSYIGARPVLAGGLLIAAGGLASLGSLTPTSGYIGGVLPAMLLLGAGGTVVMITAGDVATAGAGDDSGIAGALVNSSQQIGAALGTATVGAVIHSVTKGSEVSDSEVTVATVAGYAQGGLLGAAIVAAAAIAVFVIRNWRLSQRRDGRRKNHA</sequence>